<dbReference type="Gene3D" id="3.40.50.150">
    <property type="entry name" value="Vaccinia Virus protein VP39"/>
    <property type="match status" value="1"/>
</dbReference>
<evidence type="ECO:0000256" key="1">
    <source>
        <dbReference type="SAM" id="MobiDB-lite"/>
    </source>
</evidence>
<keyword evidence="4" id="KW-1185">Reference proteome</keyword>
<gene>
    <name evidence="3" type="ORF">B5P45_22380</name>
</gene>
<feature type="region of interest" description="Disordered" evidence="1">
    <location>
        <begin position="125"/>
        <end position="146"/>
    </location>
</feature>
<feature type="domain" description="Methyltransferase" evidence="2">
    <location>
        <begin position="213"/>
        <end position="305"/>
    </location>
</feature>
<dbReference type="EMBL" id="MZMT01000053">
    <property type="protein sequence ID" value="PIO41830.1"/>
    <property type="molecule type" value="Genomic_DNA"/>
</dbReference>
<evidence type="ECO:0000313" key="4">
    <source>
        <dbReference type="Proteomes" id="UP000232163"/>
    </source>
</evidence>
<proteinExistence type="predicted"/>
<evidence type="ECO:0000313" key="3">
    <source>
        <dbReference type="EMBL" id="PIO41830.1"/>
    </source>
</evidence>
<dbReference type="Proteomes" id="UP000232163">
    <property type="component" value="Unassembled WGS sequence"/>
</dbReference>
<organism evidence="3 4">
    <name type="scientific">Phyllobacterium zundukense</name>
    <dbReference type="NCBI Taxonomy" id="1867719"/>
    <lineage>
        <taxon>Bacteria</taxon>
        <taxon>Pseudomonadati</taxon>
        <taxon>Pseudomonadota</taxon>
        <taxon>Alphaproteobacteria</taxon>
        <taxon>Hyphomicrobiales</taxon>
        <taxon>Phyllobacteriaceae</taxon>
        <taxon>Phyllobacterium</taxon>
    </lineage>
</organism>
<name>A0A2N9VQR2_9HYPH</name>
<comment type="caution">
    <text evidence="3">The sequence shown here is derived from an EMBL/GenBank/DDBJ whole genome shotgun (WGS) entry which is preliminary data.</text>
</comment>
<dbReference type="AlphaFoldDB" id="A0A2N9VQR2"/>
<dbReference type="KEGG" id="pht:BLM14_11940"/>
<reference evidence="3 4" key="1">
    <citation type="journal article" date="2017" name="Int J Environ Stud">
        <title>Does the Miocene-Pliocene relict legume Oxytropis triphylla form nitrogen-fixing nodules with a combination of bacterial strains?</title>
        <authorList>
            <person name="Safronova V."/>
            <person name="Belimov A."/>
            <person name="Sazanova A."/>
            <person name="Kuznetsova I."/>
            <person name="Popova J."/>
            <person name="Andronov E."/>
            <person name="Verkhozina A."/>
            <person name="Tikhonovich I."/>
        </authorList>
    </citation>
    <scope>NUCLEOTIDE SEQUENCE [LARGE SCALE GENOMIC DNA]</scope>
    <source>
        <strain evidence="3 4">Tri-38</strain>
    </source>
</reference>
<dbReference type="SUPFAM" id="SSF53335">
    <property type="entry name" value="S-adenosyl-L-methionine-dependent methyltransferases"/>
    <property type="match status" value="1"/>
</dbReference>
<sequence>MRIRYYRHFQRNDYSPELILNKRPDSTYVEGLSVGTSGDRHPKALLAFITAADVFDDRVVVVGDELLPGEKVEIAALVGALLLEQNDEWAEQRARHMHMTLETIGQMSDDPFINLPTVARYPPAYAGKPRRPSRQIHPPGTRSLTSEVTKMPEETAVNRTLSSLDKAAQHVGRDWRHAAYYDDAETGMDKHWSGIIWPFIGPHKKYIDFSRTMDLAAGHGRNSAKLLPLVEELHIVDINQENIDFCRKRFGDNTAVHYHLTNGYSLDFFETGELTFAYCFDAMVHFDSDVVREYLKELRRVLRPGTGRAFLHHSNLVDNPKGSHKASPGWRNFMSKELFEHYAAKEGLRVLKQQVVDWKFDGSDIDCLTLLERPSN</sequence>
<dbReference type="Pfam" id="PF13649">
    <property type="entry name" value="Methyltransf_25"/>
    <property type="match status" value="1"/>
</dbReference>
<accession>A0A2N9VQR2</accession>
<protein>
    <recommendedName>
        <fullName evidence="2">Methyltransferase domain-containing protein</fullName>
    </recommendedName>
</protein>
<dbReference type="InterPro" id="IPR041698">
    <property type="entry name" value="Methyltransf_25"/>
</dbReference>
<dbReference type="InterPro" id="IPR029063">
    <property type="entry name" value="SAM-dependent_MTases_sf"/>
</dbReference>
<evidence type="ECO:0000259" key="2">
    <source>
        <dbReference type="Pfam" id="PF13649"/>
    </source>
</evidence>
<dbReference type="CDD" id="cd02440">
    <property type="entry name" value="AdoMet_MTases"/>
    <property type="match status" value="1"/>
</dbReference>